<sequence length="1769" mass="188096">MKKLLLSLLILFNVTFAFSQSNDVQKAEKYLSTKGELTFTFKVNSQKEIDNYSKDFSIVNYDSKTKTVKAWANKNQFRAFQAKHIPFQVPESENEMDADLIYDSKSKNSKGSLSAKGLANTLSFPVANYPTYAQYAQQMQDFENDYPTLVDKFSIGTTTQGDKELLFVKISDNVGTDEQEPKLLFTSSMHGDEIAGYPMMLSLIDYILTVYSNPGHADHARVKNLVENTEIWINPNANPDGTYHNSPSNTSVANARRGNANNVDLNRNYPDNVQGAHTDGNAYQTETLAFMALADANHFVISANFHGGTELVNYPFDNAYVSQYTHPDGNWFEFTGVEYAMHAQNDSDALGDTTYMTADDDSNVYPSPGVTHGAEWYRVYGGRQDFMNFYHQCREITVELSDTKILPESQLVNYWLYNRDALLDYLTQGTYGFRGTVKDANTNNPIDATVTIVGHDAYGSHTVTDISHGDYYRPIKAGTYDILFEAPCYQPVTLTGQTISDYQTLALADVLLTPIGAVAPTGLSASNLGATTASLSWDATSGATYDLRYREDGNSTWTDVNGLSSASTNLTGLTALTQYEAQVRSNCNGGSSSAYSASINFTTTNVQLNYCNSASTNVNDEYIGRVQLNTIDNSSGAQFYTDFTSVSTTLTKDTQFTITVTPTWTGTTYNEGYSVWIDYNIDGDFDDAGEQVWTNARTKTTPVSGNFTIPSTAVEGSTRMRVSMKYNAVPTSCETFQYGEVEDYTVVIQGLVDTTAPVITLNGAATINLNVGDVYTEQGATANDNKDGDISASIVVGGDVVDTNTAGTYVVTYNVSDAAGNAATQVTRTVNVIPDTTAPVITLNGASTINLNVGDVYNEQGATAIDNKDGDITAGIVVAGDVVDTNTAGTYVVTYNVSDAAGNTATQVTRTVNVIPDTTAPVITLNGASTIDLNVGDTYTEQGATASDNKDGDITASIVVAGDVVDTNTAGTYVVTYNVSDAAGNAATQVTRTVNVIPDTTAPVITLNGASTINLNVGDVYTEQGATANDNKDGDISASIVVGGDVVDTNTAGTYVVTYNVNDAAGNAATQITRTVNVIPDTTAPVITLNGASTINLNVGDVYTEQGATANDNKDGDITASIVVAGDVVDTNTAGTYVVTYNVSDAAGNAATQVTRTVNVIPDTTAPVITLNGASTINLNVGDVYTEQGATAIDNKDGDITAGIVVAGDVVDTNTAGTYVVTYNVSDAAGNAATQVTRTVNVIPDTTAPVITLNGAATINLNVGDVYTEQGATANDNKDGDITASIVVAGDVVDTNTAGTYVVTYNVSDAAGNAATQVTRTINVAEVPNGCTGGISSFPYTEGFENTLGAWTQSTSDDINWTVDANGTPSNNTGPASAVQGSYYVFVEASSPNYPSKRAILNSPCFDLSGLTEATFSFKYHMYGSSDMGTIDLEVSTDEGSTWTSIWSQTGNKGNSWQTANVDVSAYTGGGIQLRFNRFVGGTWQADIAIDDVSMVEGGIVVSACSGGITSFPYTEGFENTLGAWTQSTSDDINWTVDANGTPSGSTGPASAVQGSYYIFVEASGNGTGYPNKQAIINSPCYDLSGQSSATFSFSYHMYGASDMGTIALEASNDNGLSWTSIWNQSGNKGNSWQTANVDLAAYVGNSVQLRFNRVTGSTWQADIALDNINLTASSALAKNNLNDKLLDVNTNTLNTFKLFPNPVKGDVLNIKLSKGTNLSYKIINMLGQVVNTGKTTKEVKVNNLEAGVYYIEVNDGNTTMTKKFIKRK</sequence>
<dbReference type="PROSITE" id="PS52035">
    <property type="entry name" value="PEPTIDASE_M14"/>
    <property type="match status" value="1"/>
</dbReference>
<gene>
    <name evidence="12" type="ORF">ACFQ2E_02510</name>
</gene>
<dbReference type="EMBL" id="JBHTLJ010000001">
    <property type="protein sequence ID" value="MFD1161272.1"/>
    <property type="molecule type" value="Genomic_DNA"/>
</dbReference>
<evidence type="ECO:0000259" key="9">
    <source>
        <dbReference type="PROSITE" id="PS50060"/>
    </source>
</evidence>
<feature type="domain" description="Peptidase M14" evidence="11">
    <location>
        <begin position="128"/>
        <end position="429"/>
    </location>
</feature>
<dbReference type="InterPro" id="IPR000998">
    <property type="entry name" value="MAM_dom"/>
</dbReference>
<feature type="domain" description="Fibronectin type-III" evidence="10">
    <location>
        <begin position="519"/>
        <end position="606"/>
    </location>
</feature>
<evidence type="ECO:0000259" key="11">
    <source>
        <dbReference type="PROSITE" id="PS52035"/>
    </source>
</evidence>
<dbReference type="InterPro" id="IPR045474">
    <property type="entry name" value="GEVED"/>
</dbReference>
<evidence type="ECO:0000256" key="5">
    <source>
        <dbReference type="ARBA" id="ARBA00022833"/>
    </source>
</evidence>
<keyword evidence="3" id="KW-0479">Metal-binding</keyword>
<dbReference type="RefSeq" id="WP_382301298.1">
    <property type="nucleotide sequence ID" value="NZ_JBHTLJ010000001.1"/>
</dbReference>
<organism evidence="12 13">
    <name type="scientific">Hwangdonia seohaensis</name>
    <dbReference type="NCBI Taxonomy" id="1240727"/>
    <lineage>
        <taxon>Bacteria</taxon>
        <taxon>Pseudomonadati</taxon>
        <taxon>Bacteroidota</taxon>
        <taxon>Flavobacteriia</taxon>
        <taxon>Flavobacteriales</taxon>
        <taxon>Flavobacteriaceae</taxon>
        <taxon>Hwangdonia</taxon>
    </lineage>
</organism>
<evidence type="ECO:0000256" key="1">
    <source>
        <dbReference type="ARBA" id="ARBA00001947"/>
    </source>
</evidence>
<evidence type="ECO:0000256" key="4">
    <source>
        <dbReference type="ARBA" id="ARBA00022729"/>
    </source>
</evidence>
<evidence type="ECO:0000313" key="13">
    <source>
        <dbReference type="Proteomes" id="UP001597163"/>
    </source>
</evidence>
<dbReference type="Pfam" id="PF00629">
    <property type="entry name" value="MAM"/>
    <property type="match status" value="2"/>
</dbReference>
<dbReference type="SUPFAM" id="SSF49464">
    <property type="entry name" value="Carboxypeptidase regulatory domain-like"/>
    <property type="match status" value="1"/>
</dbReference>
<dbReference type="SUPFAM" id="SSF53187">
    <property type="entry name" value="Zn-dependent exopeptidases"/>
    <property type="match status" value="1"/>
</dbReference>
<feature type="domain" description="MAM" evidence="9">
    <location>
        <begin position="1340"/>
        <end position="1507"/>
    </location>
</feature>
<dbReference type="PROSITE" id="PS50060">
    <property type="entry name" value="MAM_2"/>
    <property type="match status" value="2"/>
</dbReference>
<comment type="similarity">
    <text evidence="2 6">Belongs to the peptidase M14 family.</text>
</comment>
<evidence type="ECO:0000256" key="8">
    <source>
        <dbReference type="SAM" id="SignalP"/>
    </source>
</evidence>
<protein>
    <submittedName>
        <fullName evidence="12">Immunoglobulin-like domain-containing protein</fullName>
    </submittedName>
</protein>
<dbReference type="Pfam" id="PF16403">
    <property type="entry name" value="Bact_surface_Ig-like"/>
    <property type="match status" value="7"/>
</dbReference>
<dbReference type="InterPro" id="IPR057247">
    <property type="entry name" value="CARBOXYPEPT_ZN_2"/>
</dbReference>
<dbReference type="CDD" id="cd00063">
    <property type="entry name" value="FN3"/>
    <property type="match status" value="1"/>
</dbReference>
<dbReference type="InterPro" id="IPR051560">
    <property type="entry name" value="MAM_domain-containing"/>
</dbReference>
<dbReference type="InterPro" id="IPR036116">
    <property type="entry name" value="FN3_sf"/>
</dbReference>
<dbReference type="InterPro" id="IPR008969">
    <property type="entry name" value="CarboxyPept-like_regulatory"/>
</dbReference>
<dbReference type="InterPro" id="IPR003961">
    <property type="entry name" value="FN3_dom"/>
</dbReference>
<dbReference type="InterPro" id="IPR013320">
    <property type="entry name" value="ConA-like_dom_sf"/>
</dbReference>
<proteinExistence type="inferred from homology"/>
<evidence type="ECO:0000256" key="6">
    <source>
        <dbReference type="PROSITE-ProRule" id="PRU01379"/>
    </source>
</evidence>
<evidence type="ECO:0000256" key="7">
    <source>
        <dbReference type="SAM" id="MobiDB-lite"/>
    </source>
</evidence>
<dbReference type="Pfam" id="PF20009">
    <property type="entry name" value="GEVED"/>
    <property type="match status" value="1"/>
</dbReference>
<dbReference type="InterPro" id="IPR026444">
    <property type="entry name" value="Secre_tail"/>
</dbReference>
<evidence type="ECO:0000256" key="3">
    <source>
        <dbReference type="ARBA" id="ARBA00022723"/>
    </source>
</evidence>
<dbReference type="CDD" id="cd18173">
    <property type="entry name" value="M14_CP_bacteria"/>
    <property type="match status" value="1"/>
</dbReference>
<evidence type="ECO:0000259" key="10">
    <source>
        <dbReference type="PROSITE" id="PS50853"/>
    </source>
</evidence>
<name>A0ABW3R9C7_9FLAO</name>
<comment type="caution">
    <text evidence="12">The sequence shown here is derived from an EMBL/GenBank/DDBJ whole genome shotgun (WGS) entry which is preliminary data.</text>
</comment>
<keyword evidence="4 8" id="KW-0732">Signal</keyword>
<dbReference type="SMART" id="SM00631">
    <property type="entry name" value="Zn_pept"/>
    <property type="match status" value="1"/>
</dbReference>
<dbReference type="SUPFAM" id="SSF49265">
    <property type="entry name" value="Fibronectin type III"/>
    <property type="match status" value="1"/>
</dbReference>
<dbReference type="SUPFAM" id="SSF49899">
    <property type="entry name" value="Concanavalin A-like lectins/glucanases"/>
    <property type="match status" value="2"/>
</dbReference>
<dbReference type="Gene3D" id="3.40.630.10">
    <property type="entry name" value="Zn peptidases"/>
    <property type="match status" value="1"/>
</dbReference>
<dbReference type="PANTHER" id="PTHR23282:SF101">
    <property type="entry name" value="MAM DOMAIN-CONTAINING PROTEIN"/>
    <property type="match status" value="1"/>
</dbReference>
<feature type="active site" description="Proton donor/acceptor" evidence="6">
    <location>
        <position position="399"/>
    </location>
</feature>
<dbReference type="NCBIfam" id="NF038128">
    <property type="entry name" value="choice_anch_J"/>
    <property type="match status" value="1"/>
</dbReference>
<dbReference type="Gene3D" id="2.60.40.1120">
    <property type="entry name" value="Carboxypeptidase-like, regulatory domain"/>
    <property type="match status" value="1"/>
</dbReference>
<feature type="signal peptide" evidence="8">
    <location>
        <begin position="1"/>
        <end position="19"/>
    </location>
</feature>
<feature type="region of interest" description="Disordered" evidence="7">
    <location>
        <begin position="236"/>
        <end position="255"/>
    </location>
</feature>
<evidence type="ECO:0000256" key="2">
    <source>
        <dbReference type="ARBA" id="ARBA00005988"/>
    </source>
</evidence>
<feature type="chain" id="PRO_5045811484" evidence="8">
    <location>
        <begin position="20"/>
        <end position="1769"/>
    </location>
</feature>
<evidence type="ECO:0000313" key="12">
    <source>
        <dbReference type="EMBL" id="MFD1161272.1"/>
    </source>
</evidence>
<keyword evidence="5" id="KW-0862">Zinc</keyword>
<dbReference type="PRINTS" id="PR00765">
    <property type="entry name" value="CRBOXYPTASEA"/>
</dbReference>
<reference evidence="13" key="1">
    <citation type="journal article" date="2019" name="Int. J. Syst. Evol. Microbiol.">
        <title>The Global Catalogue of Microorganisms (GCM) 10K type strain sequencing project: providing services to taxonomists for standard genome sequencing and annotation.</title>
        <authorList>
            <consortium name="The Broad Institute Genomics Platform"/>
            <consortium name="The Broad Institute Genome Sequencing Center for Infectious Disease"/>
            <person name="Wu L."/>
            <person name="Ma J."/>
        </authorList>
    </citation>
    <scope>NUCLEOTIDE SEQUENCE [LARGE SCALE GENOMIC DNA]</scope>
    <source>
        <strain evidence="13">CCUG 63246</strain>
    </source>
</reference>
<dbReference type="Pfam" id="PF00041">
    <property type="entry name" value="fn3"/>
    <property type="match status" value="1"/>
</dbReference>
<dbReference type="InterPro" id="IPR000834">
    <property type="entry name" value="Peptidase_M14"/>
</dbReference>
<dbReference type="PANTHER" id="PTHR23282">
    <property type="entry name" value="APICAL ENDOSOMAL GLYCOPROTEIN PRECURSOR"/>
    <property type="match status" value="1"/>
</dbReference>
<accession>A0ABW3R9C7</accession>
<dbReference type="InterPro" id="IPR013783">
    <property type="entry name" value="Ig-like_fold"/>
</dbReference>
<dbReference type="InterPro" id="IPR032179">
    <property type="entry name" value="Cry22Aa_Ig-like"/>
</dbReference>
<dbReference type="CDD" id="cd06263">
    <property type="entry name" value="MAM"/>
    <property type="match status" value="2"/>
</dbReference>
<dbReference type="NCBIfam" id="TIGR04183">
    <property type="entry name" value="Por_Secre_tail"/>
    <property type="match status" value="1"/>
</dbReference>
<dbReference type="PROSITE" id="PS50853">
    <property type="entry name" value="FN3"/>
    <property type="match status" value="1"/>
</dbReference>
<feature type="compositionally biased region" description="Polar residues" evidence="7">
    <location>
        <begin position="236"/>
        <end position="252"/>
    </location>
</feature>
<keyword evidence="13" id="KW-1185">Reference proteome</keyword>
<dbReference type="SMART" id="SM00137">
    <property type="entry name" value="MAM"/>
    <property type="match status" value="2"/>
</dbReference>
<dbReference type="Proteomes" id="UP001597163">
    <property type="component" value="Unassembled WGS sequence"/>
</dbReference>
<dbReference type="Gene3D" id="2.60.40.10">
    <property type="entry name" value="Immunoglobulins"/>
    <property type="match status" value="8"/>
</dbReference>
<dbReference type="Pfam" id="PF00246">
    <property type="entry name" value="Peptidase_M14"/>
    <property type="match status" value="1"/>
</dbReference>
<dbReference type="Pfam" id="PF18962">
    <property type="entry name" value="Por_Secre_tail"/>
    <property type="match status" value="1"/>
</dbReference>
<dbReference type="Gene3D" id="2.60.120.200">
    <property type="match status" value="2"/>
</dbReference>
<dbReference type="SMART" id="SM00060">
    <property type="entry name" value="FN3"/>
    <property type="match status" value="1"/>
</dbReference>
<feature type="domain" description="MAM" evidence="9">
    <location>
        <begin position="1514"/>
        <end position="1680"/>
    </location>
</feature>
<comment type="cofactor">
    <cofactor evidence="1">
        <name>Zn(2+)</name>
        <dbReference type="ChEBI" id="CHEBI:29105"/>
    </cofactor>
</comment>
<dbReference type="PROSITE" id="PS00133">
    <property type="entry name" value="CARBOXYPEPT_ZN_2"/>
    <property type="match status" value="1"/>
</dbReference>